<feature type="region of interest" description="Disordered" evidence="1">
    <location>
        <begin position="813"/>
        <end position="932"/>
    </location>
</feature>
<proteinExistence type="predicted"/>
<accession>A0A7E4W303</accession>
<protein>
    <submittedName>
        <fullName evidence="3">SOSS complex subunit A homolog</fullName>
    </submittedName>
</protein>
<dbReference type="WBParaSite" id="Pan_g6420.t1">
    <property type="protein sequence ID" value="Pan_g6420.t1"/>
    <property type="gene ID" value="Pan_g6420"/>
</dbReference>
<dbReference type="AlphaFoldDB" id="A0A7E4W303"/>
<evidence type="ECO:0000313" key="3">
    <source>
        <dbReference type="WBParaSite" id="Pan_g6420.t1"/>
    </source>
</evidence>
<keyword evidence="2" id="KW-1185">Reference proteome</keyword>
<name>A0A7E4W303_PANRE</name>
<reference evidence="3" key="2">
    <citation type="submission" date="2020-10" db="UniProtKB">
        <authorList>
            <consortium name="WormBaseParasite"/>
        </authorList>
    </citation>
    <scope>IDENTIFICATION</scope>
</reference>
<evidence type="ECO:0000256" key="1">
    <source>
        <dbReference type="SAM" id="MobiDB-lite"/>
    </source>
</evidence>
<sequence>MVSIPDASIACVLAKFKSFHRLYFKKLKHMRDVKTLLYIADESNNNDLALVDLLNPILDAPEDPEALNALYALFKEFLIHVCEGMIALILEQFGKNPDLSPQLPESNIDIVSLSDVFRNDIDGVGLLIYNLTLAAEPLNHIIFGKDDIELLEEVIRAVRQVQLFYPDFLSKYKFPKLPMSRPESDASLEDTSSDDMSVTDEVEEPVVPHPHADYLEKLFTAFDAFEVLDGSVDVKPLMDQIPADLVVDDMIWDRCIRVIKVLTPSNPDDPQTEAVVELLHTLFSRVPDVNTALHVYWQNCHEASGPLAFGRFNVRRGLRKFERSMGNHNQTSEEEIKPVIELLAWLLIGDTRATLTSILKELIQNEQLVHFFRKTVRYLPIVNTYETSSGFNLILLTMADIIADLHASNQTTPMTQASILLTKLSQSFNDNTPGIIPPTQLLDFAVKQSFDPESSTLFWLRVAWKLVEGTTSGRRSYVINWDATSKLPHNPWVLAVFMLKLLATKKSADIGPIKGIMDALSKILASTSELKEGWHALDAVDDVHWAIKFAAVQRLRIPDSQYKLQIPSAMYNVLNEQDKARYRELRYGGSSLADFLKALFEIGLIGGDVPGVFFQAAAARYFRTENSNVLGLALLTALKNVRKIGVETFEPTMFDLINRIATALNYEVFAPLVDAWTPQTFKTLSNLQSIRFIALAFRIAVEMHLNANALGEEKVKAEDLVPEAQLLLTTYCTAAYKRVTELREAFKKEECFKRTGTATDCNVMAFSAFLNAVSALFVDTLNLGILLEPLPDELTSLLRELNAARKQAERQMVTSFNTLVPKPPDTRPKKGKQQEEKKEAEPKPNGVNDAITAAGDAKVQTDVEKTPSRPDATEATADQQQQPGSSNETDFNASNAPGKRPFKNSYRNNPGRGGRRYRGNHQGGNDRTQNGQ</sequence>
<feature type="compositionally biased region" description="Basic and acidic residues" evidence="1">
    <location>
        <begin position="859"/>
        <end position="872"/>
    </location>
</feature>
<feature type="compositionally biased region" description="Polar residues" evidence="1">
    <location>
        <begin position="883"/>
        <end position="895"/>
    </location>
</feature>
<feature type="compositionally biased region" description="Basic and acidic residues" evidence="1">
    <location>
        <begin position="824"/>
        <end position="842"/>
    </location>
</feature>
<organism evidence="2 3">
    <name type="scientific">Panagrellus redivivus</name>
    <name type="common">Microworm</name>
    <dbReference type="NCBI Taxonomy" id="6233"/>
    <lineage>
        <taxon>Eukaryota</taxon>
        <taxon>Metazoa</taxon>
        <taxon>Ecdysozoa</taxon>
        <taxon>Nematoda</taxon>
        <taxon>Chromadorea</taxon>
        <taxon>Rhabditida</taxon>
        <taxon>Tylenchina</taxon>
        <taxon>Panagrolaimomorpha</taxon>
        <taxon>Panagrolaimoidea</taxon>
        <taxon>Panagrolaimidae</taxon>
        <taxon>Panagrellus</taxon>
    </lineage>
</organism>
<evidence type="ECO:0000313" key="2">
    <source>
        <dbReference type="Proteomes" id="UP000492821"/>
    </source>
</evidence>
<reference evidence="2" key="1">
    <citation type="journal article" date="2013" name="Genetics">
        <title>The draft genome and transcriptome of Panagrellus redivivus are shaped by the harsh demands of a free-living lifestyle.</title>
        <authorList>
            <person name="Srinivasan J."/>
            <person name="Dillman A.R."/>
            <person name="Macchietto M.G."/>
            <person name="Heikkinen L."/>
            <person name="Lakso M."/>
            <person name="Fracchia K.M."/>
            <person name="Antoshechkin I."/>
            <person name="Mortazavi A."/>
            <person name="Wong G."/>
            <person name="Sternberg P.W."/>
        </authorList>
    </citation>
    <scope>NUCLEOTIDE SEQUENCE [LARGE SCALE GENOMIC DNA]</scope>
    <source>
        <strain evidence="2">MT8872</strain>
    </source>
</reference>
<dbReference type="Proteomes" id="UP000492821">
    <property type="component" value="Unassembled WGS sequence"/>
</dbReference>